<accession>A0AAD4M7B7</accession>
<feature type="region of interest" description="Disordered" evidence="5">
    <location>
        <begin position="169"/>
        <end position="207"/>
    </location>
</feature>
<name>A0AAD4M7B7_9AGAM</name>
<gene>
    <name evidence="8" type="ORF">B0F90DRAFT_1949261</name>
</gene>
<protein>
    <submittedName>
        <fullName evidence="8">WLM domain-containing protein</fullName>
    </submittedName>
</protein>
<feature type="compositionally biased region" description="Polar residues" evidence="5">
    <location>
        <begin position="187"/>
        <end position="197"/>
    </location>
</feature>
<dbReference type="PANTHER" id="PTHR46622:SF1">
    <property type="entry name" value="DNA-DEPENDENT METALLOPROTEASE WSS1"/>
    <property type="match status" value="1"/>
</dbReference>
<feature type="region of interest" description="Disordered" evidence="5">
    <location>
        <begin position="349"/>
        <end position="426"/>
    </location>
</feature>
<dbReference type="PROSITE" id="PS51397">
    <property type="entry name" value="WLM"/>
    <property type="match status" value="1"/>
</dbReference>
<keyword evidence="9" id="KW-1185">Reference proteome</keyword>
<evidence type="ECO:0000256" key="5">
    <source>
        <dbReference type="SAM" id="MobiDB-lite"/>
    </source>
</evidence>
<dbReference type="Pfam" id="PF08325">
    <property type="entry name" value="WLM"/>
    <property type="match status" value="1"/>
</dbReference>
<evidence type="ECO:0000256" key="2">
    <source>
        <dbReference type="ARBA" id="ARBA00022771"/>
    </source>
</evidence>
<dbReference type="SMART" id="SM00547">
    <property type="entry name" value="ZnF_RBZ"/>
    <property type="match status" value="1"/>
</dbReference>
<evidence type="ECO:0000256" key="1">
    <source>
        <dbReference type="ARBA" id="ARBA00022723"/>
    </source>
</evidence>
<evidence type="ECO:0000256" key="4">
    <source>
        <dbReference type="PROSITE-ProRule" id="PRU00322"/>
    </source>
</evidence>
<dbReference type="InterPro" id="IPR001876">
    <property type="entry name" value="Znf_RanBP2"/>
</dbReference>
<keyword evidence="1" id="KW-0479">Metal-binding</keyword>
<proteinExistence type="predicted"/>
<dbReference type="PROSITE" id="PS50199">
    <property type="entry name" value="ZF_RANBP2_2"/>
    <property type="match status" value="1"/>
</dbReference>
<keyword evidence="3" id="KW-0862">Zinc</keyword>
<feature type="compositionally biased region" description="Polar residues" evidence="5">
    <location>
        <begin position="413"/>
        <end position="426"/>
    </location>
</feature>
<sequence>MVHLRLNENESNPNPYVNFITALPAVDLRDQERARQLLRALAAQVKPIMKAHGFAVNSLEEYEYNVVFAGRNWNNGETVELVLRCRDGSFVSTPWLIGTLCHELAHIKHMNHGPDFQALWSQLRKEVIALQARGYYGDGMWSSGTRLADSANMAGNGPAEDDYPEYMCGGAQSRARPSARRRRQQSVAGPSTSTGAQTAKRRKAGSRVTAAGTFIGSGQALNADKVDKIIGTGFRKKAGSKRARDERAMAAEKRLPTLRNEGEIVFLGTATTVSVSNPVKTAPTTPTQVLEIDESDADMHELRETDQDRHRTMMNSMDAFEANQLKTGSLSDFWGNFILPECSTGEVGRAASTATKGDRPPRVTPRSAGVVSIGTSTNTRRPVGPELSRFGLGSPAQEEIRQGDHTASHSDRTSGTTLSNSTQTLTARNAPLMQREIEQNSKWSCLVCTLDNDPGHLACSACATPRGDTRWQNPIQ</sequence>
<feature type="domain" description="RanBP2-type" evidence="6">
    <location>
        <begin position="439"/>
        <end position="468"/>
    </location>
</feature>
<evidence type="ECO:0000256" key="3">
    <source>
        <dbReference type="ARBA" id="ARBA00022833"/>
    </source>
</evidence>
<dbReference type="Gene3D" id="4.10.1060.10">
    <property type="entry name" value="Zinc finger, RanBP2-type"/>
    <property type="match status" value="1"/>
</dbReference>
<dbReference type="AlphaFoldDB" id="A0AAD4M7B7"/>
<evidence type="ECO:0000313" key="8">
    <source>
        <dbReference type="EMBL" id="KAI0303834.1"/>
    </source>
</evidence>
<dbReference type="GO" id="GO:0008270">
    <property type="term" value="F:zinc ion binding"/>
    <property type="evidence" value="ECO:0007669"/>
    <property type="project" value="UniProtKB-KW"/>
</dbReference>
<keyword evidence="2 4" id="KW-0863">Zinc-finger</keyword>
<dbReference type="PROSITE" id="PS01358">
    <property type="entry name" value="ZF_RANBP2_1"/>
    <property type="match status" value="1"/>
</dbReference>
<dbReference type="GO" id="GO:0008237">
    <property type="term" value="F:metallopeptidase activity"/>
    <property type="evidence" value="ECO:0007669"/>
    <property type="project" value="TreeGrafter"/>
</dbReference>
<dbReference type="InterPro" id="IPR053000">
    <property type="entry name" value="WSS1-like_metalloprotease"/>
</dbReference>
<dbReference type="SUPFAM" id="SSF90209">
    <property type="entry name" value="Ran binding protein zinc finger-like"/>
    <property type="match status" value="1"/>
</dbReference>
<evidence type="ECO:0000313" key="9">
    <source>
        <dbReference type="Proteomes" id="UP001203297"/>
    </source>
</evidence>
<evidence type="ECO:0000259" key="7">
    <source>
        <dbReference type="PROSITE" id="PS51397"/>
    </source>
</evidence>
<feature type="domain" description="WLM" evidence="7">
    <location>
        <begin position="8"/>
        <end position="256"/>
    </location>
</feature>
<dbReference type="InterPro" id="IPR036443">
    <property type="entry name" value="Znf_RanBP2_sf"/>
</dbReference>
<dbReference type="PANTHER" id="PTHR46622">
    <property type="entry name" value="DNA-DEPENDENT METALLOPROTEASE WSS1"/>
    <property type="match status" value="1"/>
</dbReference>
<comment type="caution">
    <text evidence="8">The sequence shown here is derived from an EMBL/GenBank/DDBJ whole genome shotgun (WGS) entry which is preliminary data.</text>
</comment>
<feature type="compositionally biased region" description="Basic and acidic residues" evidence="5">
    <location>
        <begin position="398"/>
        <end position="412"/>
    </location>
</feature>
<evidence type="ECO:0000259" key="6">
    <source>
        <dbReference type="PROSITE" id="PS50199"/>
    </source>
</evidence>
<dbReference type="InterPro" id="IPR013536">
    <property type="entry name" value="WLM_dom"/>
</dbReference>
<dbReference type="GO" id="GO:0006281">
    <property type="term" value="P:DNA repair"/>
    <property type="evidence" value="ECO:0007669"/>
    <property type="project" value="TreeGrafter"/>
</dbReference>
<dbReference type="GO" id="GO:0005634">
    <property type="term" value="C:nucleus"/>
    <property type="evidence" value="ECO:0007669"/>
    <property type="project" value="TreeGrafter"/>
</dbReference>
<organism evidence="8 9">
    <name type="scientific">Multifurca ochricompacta</name>
    <dbReference type="NCBI Taxonomy" id="376703"/>
    <lineage>
        <taxon>Eukaryota</taxon>
        <taxon>Fungi</taxon>
        <taxon>Dikarya</taxon>
        <taxon>Basidiomycota</taxon>
        <taxon>Agaricomycotina</taxon>
        <taxon>Agaricomycetes</taxon>
        <taxon>Russulales</taxon>
        <taxon>Russulaceae</taxon>
        <taxon>Multifurca</taxon>
    </lineage>
</organism>
<dbReference type="EMBL" id="WTXG01000008">
    <property type="protein sequence ID" value="KAI0303834.1"/>
    <property type="molecule type" value="Genomic_DNA"/>
</dbReference>
<dbReference type="Proteomes" id="UP001203297">
    <property type="component" value="Unassembled WGS sequence"/>
</dbReference>
<reference evidence="8" key="1">
    <citation type="journal article" date="2022" name="New Phytol.">
        <title>Evolutionary transition to the ectomycorrhizal habit in the genomes of a hyperdiverse lineage of mushroom-forming fungi.</title>
        <authorList>
            <person name="Looney B."/>
            <person name="Miyauchi S."/>
            <person name="Morin E."/>
            <person name="Drula E."/>
            <person name="Courty P.E."/>
            <person name="Kohler A."/>
            <person name="Kuo A."/>
            <person name="LaButti K."/>
            <person name="Pangilinan J."/>
            <person name="Lipzen A."/>
            <person name="Riley R."/>
            <person name="Andreopoulos W."/>
            <person name="He G."/>
            <person name="Johnson J."/>
            <person name="Nolan M."/>
            <person name="Tritt A."/>
            <person name="Barry K.W."/>
            <person name="Grigoriev I.V."/>
            <person name="Nagy L.G."/>
            <person name="Hibbett D."/>
            <person name="Henrissat B."/>
            <person name="Matheny P.B."/>
            <person name="Labbe J."/>
            <person name="Martin F.M."/>
        </authorList>
    </citation>
    <scope>NUCLEOTIDE SEQUENCE</scope>
    <source>
        <strain evidence="8">BPL690</strain>
    </source>
</reference>